<evidence type="ECO:0000256" key="5">
    <source>
        <dbReference type="ARBA" id="ARBA00023242"/>
    </source>
</evidence>
<evidence type="ECO:0000313" key="7">
    <source>
        <dbReference type="EMBL" id="KAF9598844.1"/>
    </source>
</evidence>
<keyword evidence="2" id="KW-0805">Transcription regulation</keyword>
<dbReference type="Proteomes" id="UP000631114">
    <property type="component" value="Unassembled WGS sequence"/>
</dbReference>
<proteinExistence type="predicted"/>
<evidence type="ECO:0000256" key="3">
    <source>
        <dbReference type="ARBA" id="ARBA00023125"/>
    </source>
</evidence>
<dbReference type="SMART" id="SM00774">
    <property type="entry name" value="WRKY"/>
    <property type="match status" value="1"/>
</dbReference>
<gene>
    <name evidence="7" type="ORF">IFM89_031964</name>
</gene>
<reference evidence="7 8" key="1">
    <citation type="submission" date="2020-10" db="EMBL/GenBank/DDBJ databases">
        <title>The Coptis chinensis genome and diversification of protoberbering-type alkaloids.</title>
        <authorList>
            <person name="Wang B."/>
            <person name="Shu S."/>
            <person name="Song C."/>
            <person name="Liu Y."/>
        </authorList>
    </citation>
    <scope>NUCLEOTIDE SEQUENCE [LARGE SCALE GENOMIC DNA]</scope>
    <source>
        <strain evidence="7">HL-2020</strain>
        <tissue evidence="7">Leaf</tissue>
    </source>
</reference>
<dbReference type="SUPFAM" id="SSF118290">
    <property type="entry name" value="WRKY DNA-binding domain"/>
    <property type="match status" value="1"/>
</dbReference>
<dbReference type="PROSITE" id="PS50811">
    <property type="entry name" value="WRKY"/>
    <property type="match status" value="1"/>
</dbReference>
<dbReference type="InterPro" id="IPR036576">
    <property type="entry name" value="WRKY_dom_sf"/>
</dbReference>
<dbReference type="OrthoDB" id="2021064at2759"/>
<feature type="domain" description="WRKY" evidence="6">
    <location>
        <begin position="126"/>
        <end position="194"/>
    </location>
</feature>
<dbReference type="Gene3D" id="2.20.25.80">
    <property type="entry name" value="WRKY domain"/>
    <property type="match status" value="1"/>
</dbReference>
<dbReference type="Pfam" id="PF03106">
    <property type="entry name" value="WRKY"/>
    <property type="match status" value="1"/>
</dbReference>
<evidence type="ECO:0000313" key="8">
    <source>
        <dbReference type="Proteomes" id="UP000631114"/>
    </source>
</evidence>
<sequence length="335" mass="37394">MECSTVSENMSSDRKKAIEKLIEGRDSATQLQILLQNKKPLDVLEMAKAEAFVMKIIGSFPNAISVMSSDVNAMDMCQSPMTAEATSTFTDDGKCVDPNDRRKISAVKDRRGGYKRRKNVNSWITTSPKPIDDGHAWRKYGQKEILSSKFPRNYFRCTHKTDQGCQAMKQVQQTEDDPPMYKITYIGHHTCTDPLKSPQLILDHSPSPSTNSHNLFNVESTFATGPNKDDYRPFFDSFPSFKLENKLDNLPSNQNQSSSSNQYNIVSPDLTTLESSGPPTMLASSSGSDYGDVVSGVYSCTTSSKKSDLADWIQFLDDGLVFSSDDQEFQDVLFC</sequence>
<keyword evidence="3" id="KW-0238">DNA-binding</keyword>
<comment type="subcellular location">
    <subcellularLocation>
        <location evidence="1">Nucleus</location>
    </subcellularLocation>
</comment>
<dbReference type="AlphaFoldDB" id="A0A835HGA6"/>
<protein>
    <recommendedName>
        <fullName evidence="6">WRKY domain-containing protein</fullName>
    </recommendedName>
</protein>
<keyword evidence="5" id="KW-0539">Nucleus</keyword>
<dbReference type="InterPro" id="IPR044810">
    <property type="entry name" value="WRKY_plant"/>
</dbReference>
<keyword evidence="8" id="KW-1185">Reference proteome</keyword>
<evidence type="ECO:0000256" key="1">
    <source>
        <dbReference type="ARBA" id="ARBA00004123"/>
    </source>
</evidence>
<evidence type="ECO:0000256" key="4">
    <source>
        <dbReference type="ARBA" id="ARBA00023163"/>
    </source>
</evidence>
<dbReference type="PANTHER" id="PTHR31282">
    <property type="entry name" value="WRKY TRANSCRIPTION FACTOR 21-RELATED"/>
    <property type="match status" value="1"/>
</dbReference>
<comment type="caution">
    <text evidence="7">The sequence shown here is derived from an EMBL/GenBank/DDBJ whole genome shotgun (WGS) entry which is preliminary data.</text>
</comment>
<dbReference type="GO" id="GO:0043565">
    <property type="term" value="F:sequence-specific DNA binding"/>
    <property type="evidence" value="ECO:0007669"/>
    <property type="project" value="InterPro"/>
</dbReference>
<dbReference type="InterPro" id="IPR003657">
    <property type="entry name" value="WRKY_dom"/>
</dbReference>
<dbReference type="EMBL" id="JADFTS010000007">
    <property type="protein sequence ID" value="KAF9598844.1"/>
    <property type="molecule type" value="Genomic_DNA"/>
</dbReference>
<keyword evidence="4" id="KW-0804">Transcription</keyword>
<evidence type="ECO:0000259" key="6">
    <source>
        <dbReference type="PROSITE" id="PS50811"/>
    </source>
</evidence>
<dbReference type="SMR" id="A0A835HGA6"/>
<accession>A0A835HGA6</accession>
<organism evidence="7 8">
    <name type="scientific">Coptis chinensis</name>
    <dbReference type="NCBI Taxonomy" id="261450"/>
    <lineage>
        <taxon>Eukaryota</taxon>
        <taxon>Viridiplantae</taxon>
        <taxon>Streptophyta</taxon>
        <taxon>Embryophyta</taxon>
        <taxon>Tracheophyta</taxon>
        <taxon>Spermatophyta</taxon>
        <taxon>Magnoliopsida</taxon>
        <taxon>Ranunculales</taxon>
        <taxon>Ranunculaceae</taxon>
        <taxon>Coptidoideae</taxon>
        <taxon>Coptis</taxon>
    </lineage>
</organism>
<dbReference type="GO" id="GO:0003700">
    <property type="term" value="F:DNA-binding transcription factor activity"/>
    <property type="evidence" value="ECO:0007669"/>
    <property type="project" value="InterPro"/>
</dbReference>
<dbReference type="GO" id="GO:0005634">
    <property type="term" value="C:nucleus"/>
    <property type="evidence" value="ECO:0007669"/>
    <property type="project" value="UniProtKB-SubCell"/>
</dbReference>
<name>A0A835HGA6_9MAGN</name>
<evidence type="ECO:0000256" key="2">
    <source>
        <dbReference type="ARBA" id="ARBA00023015"/>
    </source>
</evidence>